<name>A0A5B9DUC8_9HYPH</name>
<evidence type="ECO:0000259" key="4">
    <source>
        <dbReference type="PROSITE" id="PS50887"/>
    </source>
</evidence>
<protein>
    <recommendedName>
        <fullName evidence="1">diguanylate cyclase</fullName>
        <ecNumber evidence="1">2.7.7.65</ecNumber>
    </recommendedName>
</protein>
<dbReference type="GO" id="GO:0052621">
    <property type="term" value="F:diguanylate cyclase activity"/>
    <property type="evidence" value="ECO:0007669"/>
    <property type="project" value="UniProtKB-EC"/>
</dbReference>
<dbReference type="OrthoDB" id="9812260at2"/>
<keyword evidence="3" id="KW-1133">Transmembrane helix</keyword>
<evidence type="ECO:0000313" key="5">
    <source>
        <dbReference type="EMBL" id="QEE21954.1"/>
    </source>
</evidence>
<dbReference type="EC" id="2.7.7.65" evidence="1"/>
<comment type="catalytic activity">
    <reaction evidence="2">
        <text>2 GTP = 3',3'-c-di-GMP + 2 diphosphate</text>
        <dbReference type="Rhea" id="RHEA:24898"/>
        <dbReference type="ChEBI" id="CHEBI:33019"/>
        <dbReference type="ChEBI" id="CHEBI:37565"/>
        <dbReference type="ChEBI" id="CHEBI:58805"/>
        <dbReference type="EC" id="2.7.7.65"/>
    </reaction>
</comment>
<keyword evidence="6" id="KW-1185">Reference proteome</keyword>
<dbReference type="InterPro" id="IPR043128">
    <property type="entry name" value="Rev_trsase/Diguanyl_cyclase"/>
</dbReference>
<evidence type="ECO:0000313" key="6">
    <source>
        <dbReference type="Proteomes" id="UP000321062"/>
    </source>
</evidence>
<dbReference type="CDD" id="cd01949">
    <property type="entry name" value="GGDEF"/>
    <property type="match status" value="1"/>
</dbReference>
<dbReference type="SUPFAM" id="SSF55073">
    <property type="entry name" value="Nucleotide cyclase"/>
    <property type="match status" value="1"/>
</dbReference>
<gene>
    <name evidence="5" type="ORF">FNA67_18005</name>
</gene>
<accession>A0A5B9DUC8</accession>
<dbReference type="PANTHER" id="PTHR45138">
    <property type="entry name" value="REGULATORY COMPONENTS OF SENSORY TRANSDUCTION SYSTEM"/>
    <property type="match status" value="1"/>
</dbReference>
<feature type="domain" description="GGDEF" evidence="4">
    <location>
        <begin position="144"/>
        <end position="276"/>
    </location>
</feature>
<dbReference type="AlphaFoldDB" id="A0A5B9DUC8"/>
<dbReference type="KEGG" id="yti:FNA67_18005"/>
<keyword evidence="3" id="KW-0472">Membrane</keyword>
<feature type="transmembrane region" description="Helical" evidence="3">
    <location>
        <begin position="40"/>
        <end position="62"/>
    </location>
</feature>
<sequence length="286" mass="31332">MHTIASIRSTPRYMGKPRVPPSLGEVLMLERFKQTTARDWLFVIGWTALGTLGCMLFGLIYMRAAFFGLEPRAMQQAFTSAIVMPLLVAPPLFLFMTLKIVALRCANRRLSRDASTDSLTDVLNRGAFAREIDRFLEVGSPCGQRGALLVIDADNFKSINDRFGHHHGDEALTIIARSIRAILRSGDLVGRLGGEEFGVFLPGVDMDTATSLAERIRKAINLAVFAPTGQASQLSVSVGGAVFETGIGFTDLFRQADRSLYQAKRFGRNRVEVVAAAALQRQVAIV</sequence>
<dbReference type="PANTHER" id="PTHR45138:SF9">
    <property type="entry name" value="DIGUANYLATE CYCLASE DGCM-RELATED"/>
    <property type="match status" value="1"/>
</dbReference>
<dbReference type="SMART" id="SM00267">
    <property type="entry name" value="GGDEF"/>
    <property type="match status" value="1"/>
</dbReference>
<evidence type="ECO:0000256" key="2">
    <source>
        <dbReference type="ARBA" id="ARBA00034247"/>
    </source>
</evidence>
<evidence type="ECO:0000256" key="3">
    <source>
        <dbReference type="SAM" id="Phobius"/>
    </source>
</evidence>
<dbReference type="InterPro" id="IPR050469">
    <property type="entry name" value="Diguanylate_Cyclase"/>
</dbReference>
<dbReference type="EMBL" id="CP041690">
    <property type="protein sequence ID" value="QEE21954.1"/>
    <property type="molecule type" value="Genomic_DNA"/>
</dbReference>
<reference evidence="5 6" key="1">
    <citation type="journal article" date="2015" name="Int. J. Syst. Evol. Microbiol.">
        <title>Youhaiella tibetensis gen. nov., sp. nov., isolated from subsurface sediment.</title>
        <authorList>
            <person name="Wang Y.X."/>
            <person name="Huang F.Q."/>
            <person name="Nogi Y."/>
            <person name="Pang S.J."/>
            <person name="Wang P.K."/>
            <person name="Lv J."/>
        </authorList>
    </citation>
    <scope>NUCLEOTIDE SEQUENCE [LARGE SCALE GENOMIC DNA]</scope>
    <source>
        <strain evidence="6">fig4</strain>
    </source>
</reference>
<dbReference type="PROSITE" id="PS50887">
    <property type="entry name" value="GGDEF"/>
    <property type="match status" value="1"/>
</dbReference>
<dbReference type="Gene3D" id="3.30.70.270">
    <property type="match status" value="1"/>
</dbReference>
<dbReference type="FunFam" id="3.30.70.270:FF:000001">
    <property type="entry name" value="Diguanylate cyclase domain protein"/>
    <property type="match status" value="1"/>
</dbReference>
<proteinExistence type="predicted"/>
<organism evidence="5 6">
    <name type="scientific">Paradevosia tibetensis</name>
    <dbReference type="NCBI Taxonomy" id="1447062"/>
    <lineage>
        <taxon>Bacteria</taxon>
        <taxon>Pseudomonadati</taxon>
        <taxon>Pseudomonadota</taxon>
        <taxon>Alphaproteobacteria</taxon>
        <taxon>Hyphomicrobiales</taxon>
        <taxon>Devosiaceae</taxon>
        <taxon>Paradevosia</taxon>
    </lineage>
</organism>
<feature type="transmembrane region" description="Helical" evidence="3">
    <location>
        <begin position="82"/>
        <end position="102"/>
    </location>
</feature>
<evidence type="ECO:0000256" key="1">
    <source>
        <dbReference type="ARBA" id="ARBA00012528"/>
    </source>
</evidence>
<dbReference type="Pfam" id="PF00990">
    <property type="entry name" value="GGDEF"/>
    <property type="match status" value="1"/>
</dbReference>
<dbReference type="NCBIfam" id="TIGR00254">
    <property type="entry name" value="GGDEF"/>
    <property type="match status" value="1"/>
</dbReference>
<dbReference type="InterPro" id="IPR000160">
    <property type="entry name" value="GGDEF_dom"/>
</dbReference>
<dbReference type="InterPro" id="IPR029787">
    <property type="entry name" value="Nucleotide_cyclase"/>
</dbReference>
<keyword evidence="3" id="KW-0812">Transmembrane</keyword>
<dbReference type="Proteomes" id="UP000321062">
    <property type="component" value="Chromosome"/>
</dbReference>